<dbReference type="EC" id="2.3.1.225" evidence="8"/>
<dbReference type="EMBL" id="DS113229">
    <property type="protein sequence ID" value="EAY17557.1"/>
    <property type="molecule type" value="Genomic_DNA"/>
</dbReference>
<feature type="domain" description="Palmitoyltransferase DHHC" evidence="9">
    <location>
        <begin position="21"/>
        <end position="133"/>
    </location>
</feature>
<keyword evidence="2 8" id="KW-0808">Transferase</keyword>
<dbReference type="Pfam" id="PF01529">
    <property type="entry name" value="DHHC"/>
    <property type="match status" value="1"/>
</dbReference>
<feature type="transmembrane region" description="Helical" evidence="8">
    <location>
        <begin position="96"/>
        <end position="119"/>
    </location>
</feature>
<dbReference type="Proteomes" id="UP000001542">
    <property type="component" value="Unassembled WGS sequence"/>
</dbReference>
<evidence type="ECO:0000256" key="3">
    <source>
        <dbReference type="ARBA" id="ARBA00022692"/>
    </source>
</evidence>
<dbReference type="eggNOG" id="KOG1311">
    <property type="taxonomic scope" value="Eukaryota"/>
</dbReference>
<comment type="catalytic activity">
    <reaction evidence="8">
        <text>L-cysteinyl-[protein] + hexadecanoyl-CoA = S-hexadecanoyl-L-cysteinyl-[protein] + CoA</text>
        <dbReference type="Rhea" id="RHEA:36683"/>
        <dbReference type="Rhea" id="RHEA-COMP:10131"/>
        <dbReference type="Rhea" id="RHEA-COMP:11032"/>
        <dbReference type="ChEBI" id="CHEBI:29950"/>
        <dbReference type="ChEBI" id="CHEBI:57287"/>
        <dbReference type="ChEBI" id="CHEBI:57379"/>
        <dbReference type="ChEBI" id="CHEBI:74151"/>
        <dbReference type="EC" id="2.3.1.225"/>
    </reaction>
</comment>
<keyword evidence="11" id="KW-1185">Reference proteome</keyword>
<keyword evidence="3 8" id="KW-0812">Transmembrane</keyword>
<dbReference type="InterPro" id="IPR001594">
    <property type="entry name" value="Palmitoyltrfase_DHHC"/>
</dbReference>
<dbReference type="InParanoid" id="A2DPW1"/>
<dbReference type="STRING" id="5722.A2DPW1"/>
<evidence type="ECO:0000256" key="6">
    <source>
        <dbReference type="ARBA" id="ARBA00023315"/>
    </source>
</evidence>
<reference evidence="10" key="2">
    <citation type="journal article" date="2007" name="Science">
        <title>Draft genome sequence of the sexually transmitted pathogen Trichomonas vaginalis.</title>
        <authorList>
            <person name="Carlton J.M."/>
            <person name="Hirt R.P."/>
            <person name="Silva J.C."/>
            <person name="Delcher A.L."/>
            <person name="Schatz M."/>
            <person name="Zhao Q."/>
            <person name="Wortman J.R."/>
            <person name="Bidwell S.L."/>
            <person name="Alsmark U.C.M."/>
            <person name="Besteiro S."/>
            <person name="Sicheritz-Ponten T."/>
            <person name="Noel C.J."/>
            <person name="Dacks J.B."/>
            <person name="Foster P.G."/>
            <person name="Simillion C."/>
            <person name="Van de Peer Y."/>
            <person name="Miranda-Saavedra D."/>
            <person name="Barton G.J."/>
            <person name="Westrop G.D."/>
            <person name="Mueller S."/>
            <person name="Dessi D."/>
            <person name="Fiori P.L."/>
            <person name="Ren Q."/>
            <person name="Paulsen I."/>
            <person name="Zhang H."/>
            <person name="Bastida-Corcuera F.D."/>
            <person name="Simoes-Barbosa A."/>
            <person name="Brown M.T."/>
            <person name="Hayes R.D."/>
            <person name="Mukherjee M."/>
            <person name="Okumura C.Y."/>
            <person name="Schneider R."/>
            <person name="Smith A.J."/>
            <person name="Vanacova S."/>
            <person name="Villalvazo M."/>
            <person name="Haas B.J."/>
            <person name="Pertea M."/>
            <person name="Feldblyum T.V."/>
            <person name="Utterback T.R."/>
            <person name="Shu C.L."/>
            <person name="Osoegawa K."/>
            <person name="de Jong P.J."/>
            <person name="Hrdy I."/>
            <person name="Horvathova L."/>
            <person name="Zubacova Z."/>
            <person name="Dolezal P."/>
            <person name="Malik S.B."/>
            <person name="Logsdon J.M. Jr."/>
            <person name="Henze K."/>
            <person name="Gupta A."/>
            <person name="Wang C.C."/>
            <person name="Dunne R.L."/>
            <person name="Upcroft J.A."/>
            <person name="Upcroft P."/>
            <person name="White O."/>
            <person name="Salzberg S.L."/>
            <person name="Tang P."/>
            <person name="Chiu C.-H."/>
            <person name="Lee Y.-S."/>
            <person name="Embley T.M."/>
            <person name="Coombs G.H."/>
            <person name="Mottram J.C."/>
            <person name="Tachezy J."/>
            <person name="Fraser-Liggett C.M."/>
            <person name="Johnson P.J."/>
        </authorList>
    </citation>
    <scope>NUCLEOTIDE SEQUENCE [LARGE SCALE GENOMIC DNA]</scope>
    <source>
        <strain evidence="10">G3</strain>
    </source>
</reference>
<comment type="similarity">
    <text evidence="7">Belongs to the DHHC palmitoyltransferase family. PFA5 subfamily.</text>
</comment>
<dbReference type="PROSITE" id="PS50216">
    <property type="entry name" value="DHHC"/>
    <property type="match status" value="1"/>
</dbReference>
<evidence type="ECO:0000313" key="10">
    <source>
        <dbReference type="EMBL" id="EAY17557.1"/>
    </source>
</evidence>
<reference evidence="10" key="1">
    <citation type="submission" date="2006-10" db="EMBL/GenBank/DDBJ databases">
        <authorList>
            <person name="Amadeo P."/>
            <person name="Zhao Q."/>
            <person name="Wortman J."/>
            <person name="Fraser-Liggett C."/>
            <person name="Carlton J."/>
        </authorList>
    </citation>
    <scope>NUCLEOTIDE SEQUENCE</scope>
    <source>
        <strain evidence="10">G3</strain>
    </source>
</reference>
<dbReference type="AlphaFoldDB" id="A2DPW1"/>
<sequence>MVDDPGDMKNEARYVKKKDCETRCSKCNSIKPFRAHHCSTCGKCFGKMDHHCLIIGKCVAIRNHKTFVVFLLHGILMTVNWFFVTLIMIFKGCNKFPIELILDVFGSTTTPTFLGVLFAQQILNIMSGRTILEIEFDIPIRKDKTKLKYLEEVLGPLSLNWLIPTPTPYTTNAFQWEYMKGDYKKEDSDKE</sequence>
<dbReference type="VEuPathDB" id="TrichDB:TVAGG3_0552310"/>
<evidence type="ECO:0000313" key="11">
    <source>
        <dbReference type="Proteomes" id="UP000001542"/>
    </source>
</evidence>
<evidence type="ECO:0000256" key="8">
    <source>
        <dbReference type="RuleBase" id="RU079119"/>
    </source>
</evidence>
<name>A2DPW1_TRIV3</name>
<comment type="domain">
    <text evidence="8">The DHHC domain is required for palmitoyltransferase activity.</text>
</comment>
<comment type="subcellular location">
    <subcellularLocation>
        <location evidence="1">Membrane</location>
        <topology evidence="1">Multi-pass membrane protein</topology>
    </subcellularLocation>
</comment>
<evidence type="ECO:0000256" key="7">
    <source>
        <dbReference type="ARBA" id="ARBA00038298"/>
    </source>
</evidence>
<evidence type="ECO:0000256" key="1">
    <source>
        <dbReference type="ARBA" id="ARBA00004141"/>
    </source>
</evidence>
<organism evidence="10 11">
    <name type="scientific">Trichomonas vaginalis (strain ATCC PRA-98 / G3)</name>
    <dbReference type="NCBI Taxonomy" id="412133"/>
    <lineage>
        <taxon>Eukaryota</taxon>
        <taxon>Metamonada</taxon>
        <taxon>Parabasalia</taxon>
        <taxon>Trichomonadida</taxon>
        <taxon>Trichomonadidae</taxon>
        <taxon>Trichomonas</taxon>
    </lineage>
</organism>
<dbReference type="PANTHER" id="PTHR22883">
    <property type="entry name" value="ZINC FINGER DHHC DOMAIN CONTAINING PROTEIN"/>
    <property type="match status" value="1"/>
</dbReference>
<protein>
    <recommendedName>
        <fullName evidence="8">Palmitoyltransferase</fullName>
        <ecNumber evidence="8">2.3.1.225</ecNumber>
    </recommendedName>
</protein>
<feature type="transmembrane region" description="Helical" evidence="8">
    <location>
        <begin position="67"/>
        <end position="90"/>
    </location>
</feature>
<dbReference type="RefSeq" id="XP_001329692.1">
    <property type="nucleotide sequence ID" value="XM_001329657.1"/>
</dbReference>
<dbReference type="InterPro" id="IPR039859">
    <property type="entry name" value="PFA4/ZDH16/20/ERF2-like"/>
</dbReference>
<dbReference type="GO" id="GO:0016020">
    <property type="term" value="C:membrane"/>
    <property type="evidence" value="ECO:0007669"/>
    <property type="project" value="UniProtKB-SubCell"/>
</dbReference>
<gene>
    <name evidence="10" type="ORF">TVAG_453850</name>
</gene>
<dbReference type="PANTHER" id="PTHR22883:SF23">
    <property type="entry name" value="PALMITOYLTRANSFERASE ZDHHC6"/>
    <property type="match status" value="1"/>
</dbReference>
<dbReference type="KEGG" id="tva:4775574"/>
<dbReference type="GO" id="GO:0019706">
    <property type="term" value="F:protein-cysteine S-palmitoyltransferase activity"/>
    <property type="evidence" value="ECO:0007669"/>
    <property type="project" value="UniProtKB-EC"/>
</dbReference>
<dbReference type="SMR" id="A2DPW1"/>
<keyword evidence="4 8" id="KW-1133">Transmembrane helix</keyword>
<accession>A2DPW1</accession>
<proteinExistence type="inferred from homology"/>
<evidence type="ECO:0000256" key="2">
    <source>
        <dbReference type="ARBA" id="ARBA00022679"/>
    </source>
</evidence>
<evidence type="ECO:0000259" key="9">
    <source>
        <dbReference type="Pfam" id="PF01529"/>
    </source>
</evidence>
<dbReference type="VEuPathDB" id="TrichDB:TVAG_453850"/>
<keyword evidence="6 8" id="KW-0012">Acyltransferase</keyword>
<evidence type="ECO:0000256" key="5">
    <source>
        <dbReference type="ARBA" id="ARBA00023136"/>
    </source>
</evidence>
<dbReference type="OrthoDB" id="331948at2759"/>
<keyword evidence="5 8" id="KW-0472">Membrane</keyword>
<evidence type="ECO:0000256" key="4">
    <source>
        <dbReference type="ARBA" id="ARBA00022989"/>
    </source>
</evidence>